<dbReference type="InterPro" id="IPR012349">
    <property type="entry name" value="Split_barrel_FMN-bd"/>
</dbReference>
<evidence type="ECO:0000313" key="4">
    <source>
        <dbReference type="Proteomes" id="UP000186919"/>
    </source>
</evidence>
<dbReference type="InterPro" id="IPR052019">
    <property type="entry name" value="F420H2_bilvrd_red/Heme_oxyg"/>
</dbReference>
<dbReference type="PANTHER" id="PTHR35176:SF4">
    <property type="entry name" value="PYRIDOXAMINE 5'-PHOSPHATE OXIDASE-RELATED FMN-BINDING"/>
    <property type="match status" value="1"/>
</dbReference>
<dbReference type="PANTHER" id="PTHR35176">
    <property type="entry name" value="HEME OXYGENASE HI_0854-RELATED"/>
    <property type="match status" value="1"/>
</dbReference>
<dbReference type="GO" id="GO:0070967">
    <property type="term" value="F:coenzyme F420 binding"/>
    <property type="evidence" value="ECO:0007669"/>
    <property type="project" value="TreeGrafter"/>
</dbReference>
<keyword evidence="1" id="KW-0560">Oxidoreductase</keyword>
<organism evidence="3 4">
    <name type="scientific">Mycobacteroides immunogenum</name>
    <dbReference type="NCBI Taxonomy" id="83262"/>
    <lineage>
        <taxon>Bacteria</taxon>
        <taxon>Bacillati</taxon>
        <taxon>Actinomycetota</taxon>
        <taxon>Actinomycetes</taxon>
        <taxon>Mycobacteriales</taxon>
        <taxon>Mycobacteriaceae</taxon>
        <taxon>Mycobacteroides</taxon>
    </lineage>
</organism>
<evidence type="ECO:0000256" key="1">
    <source>
        <dbReference type="ARBA" id="ARBA00023002"/>
    </source>
</evidence>
<dbReference type="InterPro" id="IPR011576">
    <property type="entry name" value="Pyridox_Oxase_N"/>
</dbReference>
<dbReference type="RefSeq" id="WP_064627646.1">
    <property type="nucleotide sequence ID" value="NZ_LQYE01000001.1"/>
</dbReference>
<comment type="caution">
    <text evidence="3">The sequence shown here is derived from an EMBL/GenBank/DDBJ whole genome shotgun (WGS) entry which is preliminary data.</text>
</comment>
<dbReference type="AlphaFoldDB" id="A0A179VFB8"/>
<gene>
    <name evidence="3" type="ORF">AWB85_03625</name>
</gene>
<dbReference type="EMBL" id="LQYE01000001">
    <property type="protein sequence ID" value="OAT70444.1"/>
    <property type="molecule type" value="Genomic_DNA"/>
</dbReference>
<protein>
    <submittedName>
        <fullName evidence="3">Pyridoxamine 5-phosphate oxidase</fullName>
    </submittedName>
</protein>
<reference evidence="3 4" key="1">
    <citation type="submission" date="2016-01" db="EMBL/GenBank/DDBJ databases">
        <title>Mycobacterium immunogenum strain CD11_6 genome sequencing and assembly.</title>
        <authorList>
            <person name="Kaur G."/>
            <person name="Nair G.R."/>
            <person name="Mayilraj S."/>
        </authorList>
    </citation>
    <scope>NUCLEOTIDE SEQUENCE [LARGE SCALE GENOMIC DNA]</scope>
    <source>
        <strain evidence="3 4">CD11-6</strain>
    </source>
</reference>
<dbReference type="SUPFAM" id="SSF50475">
    <property type="entry name" value="FMN-binding split barrel"/>
    <property type="match status" value="1"/>
</dbReference>
<name>A0A179VFB8_9MYCO</name>
<feature type="domain" description="Pyridoxamine 5'-phosphate oxidase N-terminal" evidence="2">
    <location>
        <begin position="23"/>
        <end position="124"/>
    </location>
</feature>
<dbReference type="GO" id="GO:0016627">
    <property type="term" value="F:oxidoreductase activity, acting on the CH-CH group of donors"/>
    <property type="evidence" value="ECO:0007669"/>
    <property type="project" value="TreeGrafter"/>
</dbReference>
<evidence type="ECO:0000313" key="3">
    <source>
        <dbReference type="EMBL" id="OAT70444.1"/>
    </source>
</evidence>
<sequence length="165" mass="17953">MTLTSHLDQRFSEPGASAPAWSEVSALLAAAELYWITTVRADGSPHVTPLVGIWQRESFAFCTGPTEQKARNLESNKAVAITTGTATWNDGHDVVVEGTAERVTDAAALAHLADSYFQKYGEDWRFTPSEGGFGAGDQFAVVYRVVPSKVLSFTKSPHGQTRYTR</sequence>
<dbReference type="Proteomes" id="UP000186919">
    <property type="component" value="Unassembled WGS sequence"/>
</dbReference>
<evidence type="ECO:0000259" key="2">
    <source>
        <dbReference type="Pfam" id="PF01243"/>
    </source>
</evidence>
<dbReference type="GO" id="GO:0005829">
    <property type="term" value="C:cytosol"/>
    <property type="evidence" value="ECO:0007669"/>
    <property type="project" value="TreeGrafter"/>
</dbReference>
<dbReference type="Pfam" id="PF01243">
    <property type="entry name" value="PNPOx_N"/>
    <property type="match status" value="1"/>
</dbReference>
<accession>A0A179VFB8</accession>
<proteinExistence type="predicted"/>
<dbReference type="Gene3D" id="2.30.110.10">
    <property type="entry name" value="Electron Transport, Fmn-binding Protein, Chain A"/>
    <property type="match status" value="1"/>
</dbReference>